<accession>A0A1W1Y1G1</accession>
<reference evidence="1 2" key="1">
    <citation type="submission" date="2017-04" db="EMBL/GenBank/DDBJ databases">
        <authorList>
            <person name="Afonso C.L."/>
            <person name="Miller P.J."/>
            <person name="Scott M.A."/>
            <person name="Spackman E."/>
            <person name="Goraichik I."/>
            <person name="Dimitrov K.M."/>
            <person name="Suarez D.L."/>
            <person name="Swayne D.E."/>
        </authorList>
    </citation>
    <scope>NUCLEOTIDE SEQUENCE [LARGE SCALE GENOMIC DNA]</scope>
    <source>
        <strain evidence="1 2">DSM 23236</strain>
    </source>
</reference>
<dbReference type="STRING" id="1121001.SAMN02745857_04330"/>
<gene>
    <name evidence="1" type="ORF">SAMN02745857_04330</name>
</gene>
<dbReference type="EMBL" id="FWXD01000060">
    <property type="protein sequence ID" value="SMC29986.1"/>
    <property type="molecule type" value="Genomic_DNA"/>
</dbReference>
<dbReference type="RefSeq" id="WP_084093216.1">
    <property type="nucleotide sequence ID" value="NZ_FWXD01000060.1"/>
</dbReference>
<evidence type="ECO:0000313" key="1">
    <source>
        <dbReference type="EMBL" id="SMC29986.1"/>
    </source>
</evidence>
<dbReference type="OrthoDB" id="8604371at2"/>
<organism evidence="1 2">
    <name type="scientific">Andreprevotia lacus DSM 23236</name>
    <dbReference type="NCBI Taxonomy" id="1121001"/>
    <lineage>
        <taxon>Bacteria</taxon>
        <taxon>Pseudomonadati</taxon>
        <taxon>Pseudomonadota</taxon>
        <taxon>Betaproteobacteria</taxon>
        <taxon>Neisseriales</taxon>
        <taxon>Chitinibacteraceae</taxon>
        <taxon>Andreprevotia</taxon>
    </lineage>
</organism>
<protein>
    <submittedName>
        <fullName evidence="1">Uncharacterized protein</fullName>
    </submittedName>
</protein>
<sequence>MQQLRATIVGIKFFDGDVDGKTYKSTTLFALFPLENNGRQKGMSVAELKSPDPALYKKLEALPFPLEADISVEQVVARGQIKMEVVDVKPVGRVNVATGEVAAVAAKP</sequence>
<proteinExistence type="predicted"/>
<name>A0A1W1Y1G1_9NEIS</name>
<keyword evidence="2" id="KW-1185">Reference proteome</keyword>
<evidence type="ECO:0000313" key="2">
    <source>
        <dbReference type="Proteomes" id="UP000192761"/>
    </source>
</evidence>
<dbReference type="AlphaFoldDB" id="A0A1W1Y1G1"/>
<dbReference type="Proteomes" id="UP000192761">
    <property type="component" value="Unassembled WGS sequence"/>
</dbReference>